<dbReference type="InterPro" id="IPR007627">
    <property type="entry name" value="RNA_pol_sigma70_r2"/>
</dbReference>
<dbReference type="InterPro" id="IPR041916">
    <property type="entry name" value="Anti_sigma_zinc_sf"/>
</dbReference>
<comment type="similarity">
    <text evidence="1">Belongs to the sigma-70 factor family. ECF subfamily.</text>
</comment>
<feature type="domain" description="Putative zinc-finger" evidence="9">
    <location>
        <begin position="202"/>
        <end position="236"/>
    </location>
</feature>
<dbReference type="Gene3D" id="1.10.1740.10">
    <property type="match status" value="1"/>
</dbReference>
<gene>
    <name evidence="10" type="ORF">ATL45_7185</name>
    <name evidence="11" type="ORF">SAMN05421805_1011787</name>
</gene>
<dbReference type="Proteomes" id="UP000199398">
    <property type="component" value="Unassembled WGS sequence"/>
</dbReference>
<sequence>MAAVPQEEQVRGVGDAELIDAVRGGDSAAYGILYERHVGAAHAMARQVTKSQAEADDVVSEAFAKVLGLLRDGRGPTDAFRAYLLTAVRHGAYDRANKAKRTQTVDDVETVPNIDISQPFRDVAVENEERSLIAEAFRRLPERWQMVLWHVEIEGESPSKVAPMLGMTANGVSALAYRAREGLKQQYLQVHLMKMAAEPDACRSAIDRLGAWTREGLSKRETAQVNKHLDDCDRCAAIAAELMEINGALKVFIAPIVLGGTATATGYLAASGSGLVGAGVIGAVRSNPRKSVAAGGAVLAALAALGIALAANQTDPPPLAAAPVEPESPEQQQVPAQSPPPPPAAAVPPVAPPPAVPTEPAPEPAPEPPVEEGTPLLPLPLVPPDAQHIADVRAELSLPLFRQVGAVVELDVDRDQVRLEADVNAGRPR</sequence>
<keyword evidence="7" id="KW-0472">Membrane</keyword>
<dbReference type="InterPro" id="IPR014284">
    <property type="entry name" value="RNA_pol_sigma-70_dom"/>
</dbReference>
<dbReference type="InterPro" id="IPR036388">
    <property type="entry name" value="WH-like_DNA-bd_sf"/>
</dbReference>
<dbReference type="Pfam" id="PF13490">
    <property type="entry name" value="zf-HC2"/>
    <property type="match status" value="1"/>
</dbReference>
<evidence type="ECO:0000256" key="3">
    <source>
        <dbReference type="ARBA" id="ARBA00023082"/>
    </source>
</evidence>
<keyword evidence="2" id="KW-0805">Transcription regulation</keyword>
<evidence type="ECO:0000313" key="12">
    <source>
        <dbReference type="Proteomes" id="UP000199398"/>
    </source>
</evidence>
<dbReference type="GO" id="GO:0016987">
    <property type="term" value="F:sigma factor activity"/>
    <property type="evidence" value="ECO:0007669"/>
    <property type="project" value="UniProtKB-KW"/>
</dbReference>
<keyword evidence="13" id="KW-1185">Reference proteome</keyword>
<feature type="compositionally biased region" description="Low complexity" evidence="6">
    <location>
        <begin position="321"/>
        <end position="336"/>
    </location>
</feature>
<dbReference type="Gene3D" id="1.10.10.10">
    <property type="entry name" value="Winged helix-like DNA-binding domain superfamily/Winged helix DNA-binding domain"/>
    <property type="match status" value="1"/>
</dbReference>
<evidence type="ECO:0000313" key="11">
    <source>
        <dbReference type="EMBL" id="SFM85540.1"/>
    </source>
</evidence>
<evidence type="ECO:0000256" key="4">
    <source>
        <dbReference type="ARBA" id="ARBA00023125"/>
    </source>
</evidence>
<dbReference type="STRING" id="455193.SAMN05421805_1011787"/>
<dbReference type="Gene3D" id="1.10.10.1320">
    <property type="entry name" value="Anti-sigma factor, zinc-finger domain"/>
    <property type="match status" value="1"/>
</dbReference>
<dbReference type="AlphaFoldDB" id="A0A1I4U9Q7"/>
<evidence type="ECO:0000313" key="10">
    <source>
        <dbReference type="EMBL" id="RKT88746.1"/>
    </source>
</evidence>
<dbReference type="PANTHER" id="PTHR43133">
    <property type="entry name" value="RNA POLYMERASE ECF-TYPE SIGMA FACTO"/>
    <property type="match status" value="1"/>
</dbReference>
<reference evidence="10 13" key="2">
    <citation type="submission" date="2018-10" db="EMBL/GenBank/DDBJ databases">
        <title>Sequencing the genomes of 1000 actinobacteria strains.</title>
        <authorList>
            <person name="Klenk H.-P."/>
        </authorList>
    </citation>
    <scope>NUCLEOTIDE SEQUENCE [LARGE SCALE GENOMIC DNA]</scope>
    <source>
        <strain evidence="10 13">DSM 45119</strain>
    </source>
</reference>
<dbReference type="InterPro" id="IPR039425">
    <property type="entry name" value="RNA_pol_sigma-70-like"/>
</dbReference>
<evidence type="ECO:0000256" key="1">
    <source>
        <dbReference type="ARBA" id="ARBA00010641"/>
    </source>
</evidence>
<dbReference type="RefSeq" id="WP_143121563.1">
    <property type="nucleotide sequence ID" value="NZ_FOUP01000001.1"/>
</dbReference>
<reference evidence="11 12" key="1">
    <citation type="submission" date="2016-10" db="EMBL/GenBank/DDBJ databases">
        <authorList>
            <person name="de Groot N.N."/>
        </authorList>
    </citation>
    <scope>NUCLEOTIDE SEQUENCE [LARGE SCALE GENOMIC DNA]</scope>
    <source>
        <strain evidence="11 12">CPCC 201259</strain>
    </source>
</reference>
<dbReference type="GO" id="GO:0003677">
    <property type="term" value="F:DNA binding"/>
    <property type="evidence" value="ECO:0007669"/>
    <property type="project" value="UniProtKB-KW"/>
</dbReference>
<dbReference type="NCBIfam" id="TIGR02937">
    <property type="entry name" value="sigma70-ECF"/>
    <property type="match status" value="1"/>
</dbReference>
<evidence type="ECO:0000259" key="8">
    <source>
        <dbReference type="Pfam" id="PF04542"/>
    </source>
</evidence>
<keyword evidence="5" id="KW-0804">Transcription</keyword>
<dbReference type="EMBL" id="RBXX01000002">
    <property type="protein sequence ID" value="RKT88746.1"/>
    <property type="molecule type" value="Genomic_DNA"/>
</dbReference>
<evidence type="ECO:0000256" key="7">
    <source>
        <dbReference type="SAM" id="Phobius"/>
    </source>
</evidence>
<accession>A0A1I4U9Q7</accession>
<evidence type="ECO:0000259" key="9">
    <source>
        <dbReference type="Pfam" id="PF13490"/>
    </source>
</evidence>
<feature type="compositionally biased region" description="Pro residues" evidence="6">
    <location>
        <begin position="337"/>
        <end position="368"/>
    </location>
</feature>
<dbReference type="Pfam" id="PF04542">
    <property type="entry name" value="Sigma70_r2"/>
    <property type="match status" value="1"/>
</dbReference>
<name>A0A1I4U9Q7_9PSEU</name>
<feature type="transmembrane region" description="Helical" evidence="7">
    <location>
        <begin position="291"/>
        <end position="311"/>
    </location>
</feature>
<dbReference type="Proteomes" id="UP000270697">
    <property type="component" value="Unassembled WGS sequence"/>
</dbReference>
<organism evidence="11 12">
    <name type="scientific">Saccharopolyspora antimicrobica</name>
    <dbReference type="NCBI Taxonomy" id="455193"/>
    <lineage>
        <taxon>Bacteria</taxon>
        <taxon>Bacillati</taxon>
        <taxon>Actinomycetota</taxon>
        <taxon>Actinomycetes</taxon>
        <taxon>Pseudonocardiales</taxon>
        <taxon>Pseudonocardiaceae</taxon>
        <taxon>Saccharopolyspora</taxon>
    </lineage>
</organism>
<protein>
    <submittedName>
        <fullName evidence="10">RNA polymerase sigma factor (Sigma-70 family)</fullName>
    </submittedName>
    <submittedName>
        <fullName evidence="11">RNA polymerase sigma factor, sigma-70 family</fullName>
    </submittedName>
</protein>
<feature type="region of interest" description="Disordered" evidence="6">
    <location>
        <begin position="316"/>
        <end position="383"/>
    </location>
</feature>
<feature type="transmembrane region" description="Helical" evidence="7">
    <location>
        <begin position="264"/>
        <end position="284"/>
    </location>
</feature>
<evidence type="ECO:0000313" key="13">
    <source>
        <dbReference type="Proteomes" id="UP000270697"/>
    </source>
</evidence>
<evidence type="ECO:0000256" key="6">
    <source>
        <dbReference type="SAM" id="MobiDB-lite"/>
    </source>
</evidence>
<evidence type="ECO:0000256" key="2">
    <source>
        <dbReference type="ARBA" id="ARBA00023015"/>
    </source>
</evidence>
<keyword evidence="3" id="KW-0731">Sigma factor</keyword>
<dbReference type="PANTHER" id="PTHR43133:SF8">
    <property type="entry name" value="RNA POLYMERASE SIGMA FACTOR HI_1459-RELATED"/>
    <property type="match status" value="1"/>
</dbReference>
<feature type="domain" description="RNA polymerase sigma-70 region 2" evidence="8">
    <location>
        <begin position="33"/>
        <end position="102"/>
    </location>
</feature>
<keyword evidence="7" id="KW-0812">Transmembrane</keyword>
<dbReference type="InterPro" id="IPR027383">
    <property type="entry name" value="Znf_put"/>
</dbReference>
<dbReference type="SUPFAM" id="SSF88659">
    <property type="entry name" value="Sigma3 and sigma4 domains of RNA polymerase sigma factors"/>
    <property type="match status" value="1"/>
</dbReference>
<dbReference type="InterPro" id="IPR013325">
    <property type="entry name" value="RNA_pol_sigma_r2"/>
</dbReference>
<dbReference type="InterPro" id="IPR013324">
    <property type="entry name" value="RNA_pol_sigma_r3/r4-like"/>
</dbReference>
<keyword evidence="7" id="KW-1133">Transmembrane helix</keyword>
<dbReference type="SUPFAM" id="SSF88946">
    <property type="entry name" value="Sigma2 domain of RNA polymerase sigma factors"/>
    <property type="match status" value="1"/>
</dbReference>
<dbReference type="OrthoDB" id="4990598at2"/>
<dbReference type="GO" id="GO:0006352">
    <property type="term" value="P:DNA-templated transcription initiation"/>
    <property type="evidence" value="ECO:0007669"/>
    <property type="project" value="InterPro"/>
</dbReference>
<keyword evidence="4" id="KW-0238">DNA-binding</keyword>
<dbReference type="EMBL" id="FOUP01000001">
    <property type="protein sequence ID" value="SFM85540.1"/>
    <property type="molecule type" value="Genomic_DNA"/>
</dbReference>
<proteinExistence type="inferred from homology"/>
<evidence type="ECO:0000256" key="5">
    <source>
        <dbReference type="ARBA" id="ARBA00023163"/>
    </source>
</evidence>